<evidence type="ECO:0000313" key="3">
    <source>
        <dbReference type="EMBL" id="GAA1394423.1"/>
    </source>
</evidence>
<evidence type="ECO:0000313" key="4">
    <source>
        <dbReference type="Proteomes" id="UP001501414"/>
    </source>
</evidence>
<reference evidence="4" key="1">
    <citation type="journal article" date="2019" name="Int. J. Syst. Evol. Microbiol.">
        <title>The Global Catalogue of Microorganisms (GCM) 10K type strain sequencing project: providing services to taxonomists for standard genome sequencing and annotation.</title>
        <authorList>
            <consortium name="The Broad Institute Genomics Platform"/>
            <consortium name="The Broad Institute Genome Sequencing Center for Infectious Disease"/>
            <person name="Wu L."/>
            <person name="Ma J."/>
        </authorList>
    </citation>
    <scope>NUCLEOTIDE SEQUENCE [LARGE SCALE GENOMIC DNA]</scope>
    <source>
        <strain evidence="4">JCM 11896</strain>
    </source>
</reference>
<name>A0ABP4IN83_9PSEU</name>
<feature type="region of interest" description="Disordered" evidence="1">
    <location>
        <begin position="189"/>
        <end position="353"/>
    </location>
</feature>
<sequence length="353" mass="37349">MPHERVQTDMTDITTIIIVAVVVIVLVAIVAAALAAARRRRSAALREQFGPEYDRAVRGADDPRDAEKDLAERRRRHRSLRLRDLDPQERAGYRGRWTQVQQGFVDDPASAVREADRLVAEVMSARGYPVEDFDQQADDLSVAYPVLTQRYREARGISREHAAGRAGTEDLRQAVTSYRALVDALLDDTGDERDRGAQGAGAAARGPGDTAGGPGDAAARGSAAPAAGTGATVAGTAAPAGPGAAQADPRAAQADPRAAQPDPHGVQGDPRAAQADPRVAQGDPRAVQPDPRAAGPDLRNGRIDPRTAQADPRTGRTDPQGIPVDPRAPQRDPAGPPPQQPQTGHDTRRETSA</sequence>
<proteinExistence type="predicted"/>
<organism evidence="3 4">
    <name type="scientific">Pseudonocardia kongjuensis</name>
    <dbReference type="NCBI Taxonomy" id="102227"/>
    <lineage>
        <taxon>Bacteria</taxon>
        <taxon>Bacillati</taxon>
        <taxon>Actinomycetota</taxon>
        <taxon>Actinomycetes</taxon>
        <taxon>Pseudonocardiales</taxon>
        <taxon>Pseudonocardiaceae</taxon>
        <taxon>Pseudonocardia</taxon>
    </lineage>
</organism>
<gene>
    <name evidence="3" type="ORF">GCM10009613_42400</name>
</gene>
<keyword evidence="2" id="KW-1133">Transmembrane helix</keyword>
<protein>
    <recommendedName>
        <fullName evidence="5">Secreted protein</fullName>
    </recommendedName>
</protein>
<evidence type="ECO:0000256" key="2">
    <source>
        <dbReference type="SAM" id="Phobius"/>
    </source>
</evidence>
<evidence type="ECO:0000256" key="1">
    <source>
        <dbReference type="SAM" id="MobiDB-lite"/>
    </source>
</evidence>
<feature type="transmembrane region" description="Helical" evidence="2">
    <location>
        <begin position="13"/>
        <end position="37"/>
    </location>
</feature>
<dbReference type="Proteomes" id="UP001501414">
    <property type="component" value="Unassembled WGS sequence"/>
</dbReference>
<keyword evidence="2" id="KW-0472">Membrane</keyword>
<keyword evidence="4" id="KW-1185">Reference proteome</keyword>
<keyword evidence="2" id="KW-0812">Transmembrane</keyword>
<accession>A0ABP4IN83</accession>
<evidence type="ECO:0008006" key="5">
    <source>
        <dbReference type="Google" id="ProtNLM"/>
    </source>
</evidence>
<feature type="compositionally biased region" description="Low complexity" evidence="1">
    <location>
        <begin position="216"/>
        <end position="263"/>
    </location>
</feature>
<comment type="caution">
    <text evidence="3">The sequence shown here is derived from an EMBL/GenBank/DDBJ whole genome shotgun (WGS) entry which is preliminary data.</text>
</comment>
<dbReference type="EMBL" id="BAAAJK010000027">
    <property type="protein sequence ID" value="GAA1394423.1"/>
    <property type="molecule type" value="Genomic_DNA"/>
</dbReference>